<comment type="caution">
    <text evidence="1">The sequence shown here is derived from an EMBL/GenBank/DDBJ whole genome shotgun (WGS) entry which is preliminary data.</text>
</comment>
<dbReference type="SUPFAM" id="SSF81383">
    <property type="entry name" value="F-box domain"/>
    <property type="match status" value="1"/>
</dbReference>
<reference evidence="1" key="1">
    <citation type="submission" date="2020-11" db="EMBL/GenBank/DDBJ databases">
        <authorList>
            <consortium name="DOE Joint Genome Institute"/>
            <person name="Ahrendt S."/>
            <person name="Riley R."/>
            <person name="Andreopoulos W."/>
            <person name="LaButti K."/>
            <person name="Pangilinan J."/>
            <person name="Ruiz-duenas F.J."/>
            <person name="Barrasa J.M."/>
            <person name="Sanchez-Garcia M."/>
            <person name="Camarero S."/>
            <person name="Miyauchi S."/>
            <person name="Serrano A."/>
            <person name="Linde D."/>
            <person name="Babiker R."/>
            <person name="Drula E."/>
            <person name="Ayuso-Fernandez I."/>
            <person name="Pacheco R."/>
            <person name="Padilla G."/>
            <person name="Ferreira P."/>
            <person name="Barriuso J."/>
            <person name="Kellner H."/>
            <person name="Castanera R."/>
            <person name="Alfaro M."/>
            <person name="Ramirez L."/>
            <person name="Pisabarro A.G."/>
            <person name="Kuo A."/>
            <person name="Tritt A."/>
            <person name="Lipzen A."/>
            <person name="He G."/>
            <person name="Yan M."/>
            <person name="Ng V."/>
            <person name="Cullen D."/>
            <person name="Martin F."/>
            <person name="Rosso M.-N."/>
            <person name="Henrissat B."/>
            <person name="Hibbett D."/>
            <person name="Martinez A.T."/>
            <person name="Grigoriev I.V."/>
        </authorList>
    </citation>
    <scope>NUCLEOTIDE SEQUENCE</scope>
    <source>
        <strain evidence="1">AH 44721</strain>
    </source>
</reference>
<dbReference type="EMBL" id="JADNYJ010000067">
    <property type="protein sequence ID" value="KAF8893161.1"/>
    <property type="molecule type" value="Genomic_DNA"/>
</dbReference>
<gene>
    <name evidence="1" type="ORF">CPB84DRAFT_1319198</name>
</gene>
<evidence type="ECO:0000313" key="1">
    <source>
        <dbReference type="EMBL" id="KAF8893161.1"/>
    </source>
</evidence>
<evidence type="ECO:0008006" key="3">
    <source>
        <dbReference type="Google" id="ProtNLM"/>
    </source>
</evidence>
<dbReference type="AlphaFoldDB" id="A0A9P5TKI6"/>
<organism evidence="1 2">
    <name type="scientific">Gymnopilus junonius</name>
    <name type="common">Spectacular rustgill mushroom</name>
    <name type="synonym">Gymnopilus spectabilis subsp. junonius</name>
    <dbReference type="NCBI Taxonomy" id="109634"/>
    <lineage>
        <taxon>Eukaryota</taxon>
        <taxon>Fungi</taxon>
        <taxon>Dikarya</taxon>
        <taxon>Basidiomycota</taxon>
        <taxon>Agaricomycotina</taxon>
        <taxon>Agaricomycetes</taxon>
        <taxon>Agaricomycetidae</taxon>
        <taxon>Agaricales</taxon>
        <taxon>Agaricineae</taxon>
        <taxon>Hymenogastraceae</taxon>
        <taxon>Gymnopilus</taxon>
    </lineage>
</organism>
<dbReference type="OrthoDB" id="3016965at2759"/>
<dbReference type="InterPro" id="IPR036047">
    <property type="entry name" value="F-box-like_dom_sf"/>
</dbReference>
<proteinExistence type="predicted"/>
<dbReference type="Gene3D" id="1.20.1280.50">
    <property type="match status" value="1"/>
</dbReference>
<keyword evidence="2" id="KW-1185">Reference proteome</keyword>
<accession>A0A9P5TKI6</accession>
<name>A0A9P5TKI6_GYMJU</name>
<dbReference type="Proteomes" id="UP000724874">
    <property type="component" value="Unassembled WGS sequence"/>
</dbReference>
<evidence type="ECO:0000313" key="2">
    <source>
        <dbReference type="Proteomes" id="UP000724874"/>
    </source>
</evidence>
<protein>
    <recommendedName>
        <fullName evidence="3">F-box domain-containing protein</fullName>
    </recommendedName>
</protein>
<sequence length="507" mass="57995">MTDESISTHSTNAEQGSASLFHSLPSEIVSEIFLLGTQVLPHEERPRVSFPLLVAAVCKHWHTIAVNTPELWTLIVPPLYTGLHRGFYECFLWMSRWLERSKTMLVSVVLDIFMVTRTYRRSIAIPTEETMIELLNMLSNPKHSRRLRRLDIRTRAIEPINTWMEKMLDSPEDLFPNLEQLTVIGPPWDMAYGRSFSRPQLCWCGLQDLPKLKKLRYQSISPPCVATLTSLTTHGLFTDYLGLKILFSATPHLAHLVMHDFRFWEDRTDQRSEYTPISAPSLRSVAVEVVKPYEYHNVMRLRPSPRDISLYSYSLFAYLVLPNLESLEVRGEFDCSLLFGSALSDNSHNTIKKLRIAEMQHSGENVQLFQSFRALEELELIQTYCSPLLPRSLPDPDSEELVWPHLHSITLETNSRSDLLSCLEFIAMRSAYPRLKIRSLDLPSPSSGLVLGENIRPSGRVAKLTRRMLGKKGGLIEWLSGDLALRLQDARSFGLLDAERVPMAEMC</sequence>